<feature type="domain" description="VWFA" evidence="1">
    <location>
        <begin position="40"/>
        <end position="222"/>
    </location>
</feature>
<dbReference type="Proteomes" id="UP000199203">
    <property type="component" value="Unassembled WGS sequence"/>
</dbReference>
<dbReference type="SUPFAM" id="SSF50965">
    <property type="entry name" value="Galactose oxidase, central domain"/>
    <property type="match status" value="1"/>
</dbReference>
<dbReference type="InterPro" id="IPR001434">
    <property type="entry name" value="OmcB-like_DUF11"/>
</dbReference>
<dbReference type="InterPro" id="IPR013519">
    <property type="entry name" value="Int_alpha_beta-p"/>
</dbReference>
<dbReference type="PROSITE" id="PS50234">
    <property type="entry name" value="VWFA"/>
    <property type="match status" value="1"/>
</dbReference>
<dbReference type="SMART" id="SM00327">
    <property type="entry name" value="VWA"/>
    <property type="match status" value="1"/>
</dbReference>
<evidence type="ECO:0000313" key="2">
    <source>
        <dbReference type="EMBL" id="SDF24006.1"/>
    </source>
</evidence>
<keyword evidence="3" id="KW-1185">Reference proteome</keyword>
<accession>A0A1G7JGF9</accession>
<dbReference type="InterPro" id="IPR036465">
    <property type="entry name" value="vWFA_dom_sf"/>
</dbReference>
<dbReference type="Pfam" id="PF00092">
    <property type="entry name" value="VWA"/>
    <property type="match status" value="1"/>
</dbReference>
<gene>
    <name evidence="2" type="ORF">SAMN05421825_1378</name>
</gene>
<dbReference type="SUPFAM" id="SSF82171">
    <property type="entry name" value="DPP6 N-terminal domain-like"/>
    <property type="match status" value="1"/>
</dbReference>
<name>A0A1G7JGF9_9FLAO</name>
<dbReference type="Gene3D" id="3.40.50.410">
    <property type="entry name" value="von Willebrand factor, type A domain"/>
    <property type="match status" value="1"/>
</dbReference>
<dbReference type="EMBL" id="FNBH01000001">
    <property type="protein sequence ID" value="SDF24006.1"/>
    <property type="molecule type" value="Genomic_DNA"/>
</dbReference>
<dbReference type="STRING" id="454006.SAMN05421825_1378"/>
<dbReference type="Pfam" id="PF01345">
    <property type="entry name" value="DUF11"/>
    <property type="match status" value="1"/>
</dbReference>
<dbReference type="PROSITE" id="PS51470">
    <property type="entry name" value="FG_GAP"/>
    <property type="match status" value="1"/>
</dbReference>
<evidence type="ECO:0000259" key="1">
    <source>
        <dbReference type="PROSITE" id="PS50234"/>
    </source>
</evidence>
<dbReference type="RefSeq" id="WP_089872501.1">
    <property type="nucleotide sequence ID" value="NZ_FNBH01000001.1"/>
</dbReference>
<dbReference type="InterPro" id="IPR011043">
    <property type="entry name" value="Gal_Oxase/kelch_b-propeller"/>
</dbReference>
<dbReference type="InterPro" id="IPR045474">
    <property type="entry name" value="GEVED"/>
</dbReference>
<protein>
    <recommendedName>
        <fullName evidence="1">VWFA domain-containing protein</fullName>
    </recommendedName>
</protein>
<dbReference type="InterPro" id="IPR002035">
    <property type="entry name" value="VWF_A"/>
</dbReference>
<sequence length="1763" mass="183957">MLIKKQTKDQKYLPDIKMRSWIVSLLILCIQTLSAQCGADIFILNDNSGSVDAREYSQSKQFISRLAIEMSPLGTATNQTRIAIGDFSNTNEYRQYDFPGSTNNYTTLLSDIVSYENAPRILNGGTNVGYGMSAASIVAGLPQIPGRNVAQVMIILTDAYPSQIPQSILTTAALLKSKGFSVIVMAIDDAVPDQTLPLVASPGGYFSAVDYQSLSTNVIARAKQLAAQACTYVPPTPMPDLTVSLSNFTVKNCTTTPEYSLNYVANNIGNVAFSGNLYISLYDADPHIPGTNLLGVYNAGTVNIAAGSSFSGTITGINIPNLKTAQTVFALVNYNGNTAGNQVPVSSSISQAQLSVSPEKDAQNNLSAGTNLISGTGCNMAILNTSVTSEGGACDDIVKYTVQICNSGPQPANITNVLPFAAPNFVLTGSTSPTCDIIGNTFTQLGTDIDGFAGEYFGSDGVYLSNDGLTVLSGSFTNRRVYSYNGTDWVQKGSDITGNDVSSAYLSGNGNTVAIADLSATGSPAYSPVVRIYDWNGSSWQQRGLDISENFGTSTGPVSLSDDGNTLAVVRGGASSTTSGVAVYRWNGTAWVLKGAPIIGTTNDLLSRVAMSADGNFLLTGGDIISNGKGLLKSYAWNAATSQWVQRGQTIVGTVTNQLLGFSIDISDDGNTLAAGAHTYSSIGGAVKLYTWNSATSQWVQKGATLTTGGSNDYFGFDVTLSSSGNTVVCGPSNPTIGTVRVYEYVGSAWVLRNSIPQEQPADRWGLFVAVSANGQIVAGSAYENNGAGTDAGQVRVFKFDATCAPLASGDCATYTYTYDVTNAAGGTYDFDAIVQATKTNAAHSNPIINPDKNFTAQNSATVGDGFDGSNHLDDNVTLFDNAFCSTTHTIDVAVSLNPTSVCAGDFSAATLTITNPYPVAIYNTQLNLNLNNGSLYVSEPYNVSNIVLPGNLGFTNTTGAKTFTVYSLAPGINSFKLDIGAAVGTTALKAQLTNINPAYNNNSATTPVVTSNVVGVAAPVLTGGTCPATVTSTATTINLSYSFSGAASYKWSSGTNGVFANSTNPVTTYTINPQDYANGYVDFVLTAYSSIGCETVIPCRVNISGVQRDYGDAPVSYDLNERAIPVAAAHSLFTGLYLGALPPDAEVQNQPSAAANLDGAEEDGLSSVILTILSTSSTYSLPIKVTNTSSKVAYANAFIDWNADGDFLDDNETGITVTVPANSGTKSYNIDFATPSGITLPANSYVRLRTSLDSDAVKRPFAAAGGGEVEDFYVTVTTAFGCSNNMYLSQSDGSSTTLYTINTAVNPFTYPTIGDAAIAYNAIGLNPLDGKMYGMQQSSSNLRVINTDGSTTNLGVVSGLPSANYFGGEIDNSGNYYVIDNNVNGTNTMYKININTRTATSISLKYANNTAAALYLPDMSYSITTGLLYGVNGFNNIDSGANRKRQLISINPSTGLVKPIGAIYAESNYGAMYTSSTGEVFGIRNDGGFYQFNLTTGERVLISGAAQSSGNDGAHCVTSPITFTADLKIEKTDNTLTYVPGSSTTYTVVVSNLGPSYGVVDALVKDAVPAGIPAANVSYTAVASPGSTTSVSGTQTGAINDLVGLPVNGSVTYTITVNIPIDFTGDLVNIASVTAPANITDSNQANNIATDTDSSSACFKPATTIGTVLETQHGITSLNRAGNTASGGNWPMVRKGAWTVLESKTKGFVVNRLTSAQIASIPAADIIEGMAVYNTDLKCLQVNTTGTAAGWSCLSTPACPSN</sequence>
<dbReference type="OrthoDB" id="1403372at2"/>
<organism evidence="2 3">
    <name type="scientific">Epilithonimonas hungarica</name>
    <dbReference type="NCBI Taxonomy" id="454006"/>
    <lineage>
        <taxon>Bacteria</taxon>
        <taxon>Pseudomonadati</taxon>
        <taxon>Bacteroidota</taxon>
        <taxon>Flavobacteriia</taxon>
        <taxon>Flavobacteriales</taxon>
        <taxon>Weeksellaceae</taxon>
        <taxon>Chryseobacterium group</taxon>
        <taxon>Epilithonimonas</taxon>
    </lineage>
</organism>
<proteinExistence type="predicted"/>
<dbReference type="SUPFAM" id="SSF53300">
    <property type="entry name" value="vWA-like"/>
    <property type="match status" value="1"/>
</dbReference>
<dbReference type="Pfam" id="PF20009">
    <property type="entry name" value="GEVED"/>
    <property type="match status" value="1"/>
</dbReference>
<dbReference type="CDD" id="cd00198">
    <property type="entry name" value="vWFA"/>
    <property type="match status" value="1"/>
</dbReference>
<reference evidence="3" key="1">
    <citation type="submission" date="2016-10" db="EMBL/GenBank/DDBJ databases">
        <authorList>
            <person name="Varghese N."/>
            <person name="Submissions S."/>
        </authorList>
    </citation>
    <scope>NUCLEOTIDE SEQUENCE [LARGE SCALE GENOMIC DNA]</scope>
    <source>
        <strain evidence="3">DSM 19684</strain>
    </source>
</reference>
<evidence type="ECO:0000313" key="3">
    <source>
        <dbReference type="Proteomes" id="UP000199203"/>
    </source>
</evidence>